<evidence type="ECO:0000256" key="8">
    <source>
        <dbReference type="ARBA" id="ARBA00022989"/>
    </source>
</evidence>
<reference evidence="13 14" key="1">
    <citation type="submission" date="2024-01" db="EMBL/GenBank/DDBJ databases">
        <title>Uliginosibacterium soil sp. nov.</title>
        <authorList>
            <person name="Lv Y."/>
        </authorList>
    </citation>
    <scope>NUCLEOTIDE SEQUENCE [LARGE SCALE GENOMIC DNA]</scope>
    <source>
        <strain evidence="13 14">H3</strain>
    </source>
</reference>
<dbReference type="InterPro" id="IPR051045">
    <property type="entry name" value="TonB-dependent_transducer"/>
</dbReference>
<organism evidence="13 14">
    <name type="scientific">Uliginosibacterium silvisoli</name>
    <dbReference type="NCBI Taxonomy" id="3114758"/>
    <lineage>
        <taxon>Bacteria</taxon>
        <taxon>Pseudomonadati</taxon>
        <taxon>Pseudomonadota</taxon>
        <taxon>Betaproteobacteria</taxon>
        <taxon>Rhodocyclales</taxon>
        <taxon>Zoogloeaceae</taxon>
        <taxon>Uliginosibacterium</taxon>
    </lineage>
</organism>
<comment type="subcellular location">
    <subcellularLocation>
        <location evidence="1">Cell inner membrane</location>
        <topology evidence="1">Single-pass membrane protein</topology>
        <orientation evidence="1">Periplasmic side</orientation>
    </subcellularLocation>
</comment>
<keyword evidence="4" id="KW-1003">Cell membrane</keyword>
<gene>
    <name evidence="13" type="ORF">VVD49_06880</name>
</gene>
<dbReference type="Gene3D" id="3.30.1150.10">
    <property type="match status" value="1"/>
</dbReference>
<keyword evidence="3" id="KW-0813">Transport</keyword>
<dbReference type="InterPro" id="IPR006260">
    <property type="entry name" value="TonB/TolA_C"/>
</dbReference>
<dbReference type="PANTHER" id="PTHR33446:SF2">
    <property type="entry name" value="PROTEIN TONB"/>
    <property type="match status" value="1"/>
</dbReference>
<dbReference type="RefSeq" id="WP_327598397.1">
    <property type="nucleotide sequence ID" value="NZ_JAYXHS010000001.1"/>
</dbReference>
<comment type="similarity">
    <text evidence="2">Belongs to the TonB family.</text>
</comment>
<feature type="region of interest" description="Disordered" evidence="10">
    <location>
        <begin position="60"/>
        <end position="88"/>
    </location>
</feature>
<evidence type="ECO:0000256" key="11">
    <source>
        <dbReference type="SAM" id="Phobius"/>
    </source>
</evidence>
<evidence type="ECO:0000259" key="12">
    <source>
        <dbReference type="PROSITE" id="PS52015"/>
    </source>
</evidence>
<evidence type="ECO:0000256" key="6">
    <source>
        <dbReference type="ARBA" id="ARBA00022692"/>
    </source>
</evidence>
<dbReference type="NCBIfam" id="TIGR01352">
    <property type="entry name" value="tonB_Cterm"/>
    <property type="match status" value="1"/>
</dbReference>
<feature type="transmembrane region" description="Helical" evidence="11">
    <location>
        <begin position="15"/>
        <end position="33"/>
    </location>
</feature>
<evidence type="ECO:0000256" key="9">
    <source>
        <dbReference type="ARBA" id="ARBA00023136"/>
    </source>
</evidence>
<dbReference type="PROSITE" id="PS52015">
    <property type="entry name" value="TONB_CTD"/>
    <property type="match status" value="1"/>
</dbReference>
<keyword evidence="8 11" id="KW-1133">Transmembrane helix</keyword>
<feature type="compositionally biased region" description="Low complexity" evidence="10">
    <location>
        <begin position="77"/>
        <end position="88"/>
    </location>
</feature>
<dbReference type="SUPFAM" id="SSF74653">
    <property type="entry name" value="TolA/TonB C-terminal domain"/>
    <property type="match status" value="1"/>
</dbReference>
<evidence type="ECO:0000313" key="14">
    <source>
        <dbReference type="Proteomes" id="UP001331561"/>
    </source>
</evidence>
<keyword evidence="7" id="KW-0653">Protein transport</keyword>
<evidence type="ECO:0000256" key="7">
    <source>
        <dbReference type="ARBA" id="ARBA00022927"/>
    </source>
</evidence>
<keyword evidence="9 11" id="KW-0472">Membrane</keyword>
<sequence>MASAKGGVGDRTDRGTAIAVTALLHVLIVAALLSMEWPLASITPLVQRAHNTLIQVHLLPGTPLESPEPPSLPPPARAQQPARSNTPAPVIAARAAAPVATTSPALTPAAATPAIVEPVAAATTPASIATSSATARAVPAEPVAAVEAPLQQGRPDYAYNPKPDYPMLMREQGIGGVVLFRVWTEADGRPGEIRIVKGSGFRLLDEAAERAVRQWRFVPSRRGNLQLASWVEFPVRFTVE</sequence>
<protein>
    <submittedName>
        <fullName evidence="13">Energy transducer TonB</fullName>
    </submittedName>
</protein>
<accession>A0ABU6K0I3</accession>
<keyword evidence="6 11" id="KW-0812">Transmembrane</keyword>
<dbReference type="Pfam" id="PF03544">
    <property type="entry name" value="TonB_C"/>
    <property type="match status" value="1"/>
</dbReference>
<evidence type="ECO:0000256" key="5">
    <source>
        <dbReference type="ARBA" id="ARBA00022519"/>
    </source>
</evidence>
<keyword evidence="14" id="KW-1185">Reference proteome</keyword>
<evidence type="ECO:0000256" key="4">
    <source>
        <dbReference type="ARBA" id="ARBA00022475"/>
    </source>
</evidence>
<dbReference type="EMBL" id="JAYXHS010000001">
    <property type="protein sequence ID" value="MEC5385442.1"/>
    <property type="molecule type" value="Genomic_DNA"/>
</dbReference>
<evidence type="ECO:0000313" key="13">
    <source>
        <dbReference type="EMBL" id="MEC5385442.1"/>
    </source>
</evidence>
<evidence type="ECO:0000256" key="1">
    <source>
        <dbReference type="ARBA" id="ARBA00004383"/>
    </source>
</evidence>
<comment type="caution">
    <text evidence="13">The sequence shown here is derived from an EMBL/GenBank/DDBJ whole genome shotgun (WGS) entry which is preliminary data.</text>
</comment>
<feature type="domain" description="TonB C-terminal" evidence="12">
    <location>
        <begin position="150"/>
        <end position="240"/>
    </location>
</feature>
<evidence type="ECO:0000256" key="10">
    <source>
        <dbReference type="SAM" id="MobiDB-lite"/>
    </source>
</evidence>
<evidence type="ECO:0000256" key="2">
    <source>
        <dbReference type="ARBA" id="ARBA00006555"/>
    </source>
</evidence>
<feature type="compositionally biased region" description="Pro residues" evidence="10">
    <location>
        <begin position="66"/>
        <end position="76"/>
    </location>
</feature>
<evidence type="ECO:0000256" key="3">
    <source>
        <dbReference type="ARBA" id="ARBA00022448"/>
    </source>
</evidence>
<keyword evidence="5" id="KW-0997">Cell inner membrane</keyword>
<proteinExistence type="inferred from homology"/>
<dbReference type="PANTHER" id="PTHR33446">
    <property type="entry name" value="PROTEIN TONB-RELATED"/>
    <property type="match status" value="1"/>
</dbReference>
<dbReference type="InterPro" id="IPR037682">
    <property type="entry name" value="TonB_C"/>
</dbReference>
<name>A0ABU6K0I3_9RHOO</name>
<dbReference type="Proteomes" id="UP001331561">
    <property type="component" value="Unassembled WGS sequence"/>
</dbReference>